<organism evidence="6 7">
    <name type="scientific">Plectus sambesii</name>
    <dbReference type="NCBI Taxonomy" id="2011161"/>
    <lineage>
        <taxon>Eukaryota</taxon>
        <taxon>Metazoa</taxon>
        <taxon>Ecdysozoa</taxon>
        <taxon>Nematoda</taxon>
        <taxon>Chromadorea</taxon>
        <taxon>Plectida</taxon>
        <taxon>Plectina</taxon>
        <taxon>Plectoidea</taxon>
        <taxon>Plectidae</taxon>
        <taxon>Plectus</taxon>
    </lineage>
</organism>
<evidence type="ECO:0000256" key="2">
    <source>
        <dbReference type="ARBA" id="ARBA00022801"/>
    </source>
</evidence>
<sequence>VHYNSNRLGVRLIGPKPTWTRTDGGEAGLHPSNVHDCEYAIGTVNFTGDMPVILTQDGPSLGGFVCLVTIAKAELWKVGQVKPGDTIRFVPISFDEAVEMEKRQKAIIETLTCPDVTKKLSTTAINWALTASDNGQSAAILATIPKSASSPQVVYRQAGDKYILIEYGPAILDLNLRFQVHALMEALQSSPVSGILELSPGVRSLQIHYDSLIIGQQELLKKLVTLERQLPPVASMKVKSRVVHLPMVFEDSATLDAVARYRQSVRDTAPWLPSNTEFIRRINGLDSVQQVRDIIYKTSYMVLGLGDVYLGAPCAVPVDPRHRLLTSKYNPARTYTAEGTVGIGGIYMCIYGMDSPGGYQLVGRTLPIWNKFLKNKIFSDGKPWLLRFFDQVRFYPVEEVRLEEMRSAFRDGRESIEITEEVFDLAEYNAFLESIAPELDSFKRKQQAAFEVEVAHWKIDEAKLTTNDSTNDLSQQQNGTVEKDQGMPVAADISGNVWKLAAKPGDRVKTGDTLLILEAMKMEFSVAAPCDGILGNFLCRAGTQVQAGDILVSVIEHSDLSSEKQLKTADHMLHGKEIDRHQIVGRT</sequence>
<dbReference type="Pfam" id="PF00364">
    <property type="entry name" value="Biotin_lipoyl"/>
    <property type="match status" value="1"/>
</dbReference>
<dbReference type="InterPro" id="IPR011053">
    <property type="entry name" value="Single_hybrid_motif"/>
</dbReference>
<dbReference type="InterPro" id="IPR029000">
    <property type="entry name" value="Cyclophilin-like_dom_sf"/>
</dbReference>
<accession>A0A914VK41</accession>
<keyword evidence="1" id="KW-0547">Nucleotide-binding</keyword>
<dbReference type="PROSITE" id="PS00188">
    <property type="entry name" value="BIOTIN"/>
    <property type="match status" value="1"/>
</dbReference>
<dbReference type="SMART" id="SM00796">
    <property type="entry name" value="AHS1"/>
    <property type="match status" value="1"/>
</dbReference>
<dbReference type="SUPFAM" id="SSF51230">
    <property type="entry name" value="Single hybrid motif"/>
    <property type="match status" value="1"/>
</dbReference>
<protein>
    <submittedName>
        <fullName evidence="7">Lipoyl-binding domain-containing protein</fullName>
    </submittedName>
</protein>
<evidence type="ECO:0000256" key="3">
    <source>
        <dbReference type="ARBA" id="ARBA00022840"/>
    </source>
</evidence>
<dbReference type="SMART" id="SM00797">
    <property type="entry name" value="AHS2"/>
    <property type="match status" value="1"/>
</dbReference>
<reference evidence="7" key="1">
    <citation type="submission" date="2022-11" db="UniProtKB">
        <authorList>
            <consortium name="WormBaseParasite"/>
        </authorList>
    </citation>
    <scope>IDENTIFICATION</scope>
</reference>
<dbReference type="InterPro" id="IPR000089">
    <property type="entry name" value="Biotin_lipoyl"/>
</dbReference>
<evidence type="ECO:0000256" key="1">
    <source>
        <dbReference type="ARBA" id="ARBA00022741"/>
    </source>
</evidence>
<dbReference type="InterPro" id="IPR003833">
    <property type="entry name" value="CT_C_D"/>
</dbReference>
<dbReference type="InterPro" id="IPR010016">
    <property type="entry name" value="PxpB"/>
</dbReference>
<dbReference type="Pfam" id="PF02682">
    <property type="entry name" value="CT_C_D"/>
    <property type="match status" value="1"/>
</dbReference>
<keyword evidence="2" id="KW-0378">Hydrolase</keyword>
<dbReference type="Gene3D" id="3.30.1360.40">
    <property type="match status" value="1"/>
</dbReference>
<evidence type="ECO:0000259" key="5">
    <source>
        <dbReference type="PROSITE" id="PS50968"/>
    </source>
</evidence>
<dbReference type="AlphaFoldDB" id="A0A914VK41"/>
<evidence type="ECO:0000313" key="7">
    <source>
        <dbReference type="WBParaSite" id="PSAMB.scaffold2011size26039.g16106.t1"/>
    </source>
</evidence>
<dbReference type="SUPFAM" id="SSF50891">
    <property type="entry name" value="Cyclophilin-like"/>
    <property type="match status" value="2"/>
</dbReference>
<dbReference type="GO" id="GO:0005524">
    <property type="term" value="F:ATP binding"/>
    <property type="evidence" value="ECO:0007669"/>
    <property type="project" value="UniProtKB-KW"/>
</dbReference>
<dbReference type="WBParaSite" id="PSAMB.scaffold2011size26039.g16106.t1">
    <property type="protein sequence ID" value="PSAMB.scaffold2011size26039.g16106.t1"/>
    <property type="gene ID" value="PSAMB.scaffold2011size26039.g16106"/>
</dbReference>
<dbReference type="Pfam" id="PF02626">
    <property type="entry name" value="CT_A_B"/>
    <property type="match status" value="1"/>
</dbReference>
<keyword evidence="4" id="KW-0092">Biotin</keyword>
<dbReference type="Gene3D" id="2.40.100.10">
    <property type="entry name" value="Cyclophilin-like"/>
    <property type="match status" value="2"/>
</dbReference>
<dbReference type="PANTHER" id="PTHR34698:SF2">
    <property type="entry name" value="5-OXOPROLINASE SUBUNIT B"/>
    <property type="match status" value="1"/>
</dbReference>
<evidence type="ECO:0000256" key="4">
    <source>
        <dbReference type="ARBA" id="ARBA00023267"/>
    </source>
</evidence>
<dbReference type="InterPro" id="IPR003778">
    <property type="entry name" value="CT_A_B"/>
</dbReference>
<dbReference type="CDD" id="cd06850">
    <property type="entry name" value="biotinyl_domain"/>
    <property type="match status" value="1"/>
</dbReference>
<dbReference type="PANTHER" id="PTHR34698">
    <property type="entry name" value="5-OXOPROLINASE SUBUNIT B"/>
    <property type="match status" value="1"/>
</dbReference>
<keyword evidence="3" id="KW-0067">ATP-binding</keyword>
<dbReference type="Proteomes" id="UP000887566">
    <property type="component" value="Unplaced"/>
</dbReference>
<proteinExistence type="predicted"/>
<dbReference type="SUPFAM" id="SSF160467">
    <property type="entry name" value="PH0987 N-terminal domain-like"/>
    <property type="match status" value="1"/>
</dbReference>
<keyword evidence="6" id="KW-1185">Reference proteome</keyword>
<dbReference type="GO" id="GO:0016787">
    <property type="term" value="F:hydrolase activity"/>
    <property type="evidence" value="ECO:0007669"/>
    <property type="project" value="UniProtKB-KW"/>
</dbReference>
<name>A0A914VK41_9BILA</name>
<evidence type="ECO:0000313" key="6">
    <source>
        <dbReference type="Proteomes" id="UP000887566"/>
    </source>
</evidence>
<feature type="domain" description="Lipoyl-binding" evidence="5">
    <location>
        <begin position="482"/>
        <end position="555"/>
    </location>
</feature>
<dbReference type="InterPro" id="IPR001882">
    <property type="entry name" value="Biotin_BS"/>
</dbReference>
<dbReference type="Gene3D" id="2.40.50.100">
    <property type="match status" value="1"/>
</dbReference>
<dbReference type="PROSITE" id="PS50968">
    <property type="entry name" value="BIOTINYL_LIPOYL"/>
    <property type="match status" value="1"/>
</dbReference>